<sequence>MVQMIFTTFIMHCNCTGGDSLCGKQMTNCIFTHLPFLLENKMGLVIPYRLINAIFSLPHIQNPQQMERRGIPQQVGKTNSCSHLKLKAMMERTSSSPKNTDDEATGLLSCWGRLKLKLPWRKPRIWRDTRRRAQQRSVCFNIGAAFRAKNPKPAGGFKYDPLSYAQNFDDGCWDEGDVDSLSRGFSSRYAVPSSSTSKSLL</sequence>
<gene>
    <name evidence="1" type="ORF">CISIN_1g028927mg</name>
</gene>
<keyword evidence="2" id="KW-1185">Reference proteome</keyword>
<dbReference type="AlphaFoldDB" id="A0A067H0Q7"/>
<protein>
    <submittedName>
        <fullName evidence="1">Uncharacterized protein</fullName>
    </submittedName>
</protein>
<name>A0A067H0Q7_CITSI</name>
<evidence type="ECO:0000313" key="2">
    <source>
        <dbReference type="Proteomes" id="UP000027120"/>
    </source>
</evidence>
<accession>A0A067H0Q7</accession>
<reference evidence="1 2" key="1">
    <citation type="submission" date="2014-04" db="EMBL/GenBank/DDBJ databases">
        <authorList>
            <consortium name="International Citrus Genome Consortium"/>
            <person name="Gmitter F."/>
            <person name="Chen C."/>
            <person name="Farmerie W."/>
            <person name="Harkins T."/>
            <person name="Desany B."/>
            <person name="Mohiuddin M."/>
            <person name="Kodira C."/>
            <person name="Borodovsky M."/>
            <person name="Lomsadze A."/>
            <person name="Burns P."/>
            <person name="Jenkins J."/>
            <person name="Prochnik S."/>
            <person name="Shu S."/>
            <person name="Chapman J."/>
            <person name="Pitluck S."/>
            <person name="Schmutz J."/>
            <person name="Rokhsar D."/>
        </authorList>
    </citation>
    <scope>NUCLEOTIDE SEQUENCE</scope>
</reference>
<dbReference type="PANTHER" id="PTHR33168">
    <property type="entry name" value="STRESS INDUCED PROTEIN-RELATED"/>
    <property type="match status" value="1"/>
</dbReference>
<evidence type="ECO:0000313" key="1">
    <source>
        <dbReference type="EMBL" id="KDO81277.1"/>
    </source>
</evidence>
<dbReference type="EMBL" id="KK784876">
    <property type="protein sequence ID" value="KDO81277.1"/>
    <property type="molecule type" value="Genomic_DNA"/>
</dbReference>
<proteinExistence type="predicted"/>
<organism evidence="1 2">
    <name type="scientific">Citrus sinensis</name>
    <name type="common">Sweet orange</name>
    <name type="synonym">Citrus aurantium var. sinensis</name>
    <dbReference type="NCBI Taxonomy" id="2711"/>
    <lineage>
        <taxon>Eukaryota</taxon>
        <taxon>Viridiplantae</taxon>
        <taxon>Streptophyta</taxon>
        <taxon>Embryophyta</taxon>
        <taxon>Tracheophyta</taxon>
        <taxon>Spermatophyta</taxon>
        <taxon>Magnoliopsida</taxon>
        <taxon>eudicotyledons</taxon>
        <taxon>Gunneridae</taxon>
        <taxon>Pentapetalae</taxon>
        <taxon>rosids</taxon>
        <taxon>malvids</taxon>
        <taxon>Sapindales</taxon>
        <taxon>Rutaceae</taxon>
        <taxon>Aurantioideae</taxon>
        <taxon>Citrus</taxon>
    </lineage>
</organism>
<dbReference type="Proteomes" id="UP000027120">
    <property type="component" value="Unassembled WGS sequence"/>
</dbReference>